<dbReference type="Proteomes" id="UP000243197">
    <property type="component" value="Chromosome"/>
</dbReference>
<dbReference type="KEGG" id="ise:JBKA6_0704"/>
<dbReference type="RefSeq" id="WP_096685921.1">
    <property type="nucleotide sequence ID" value="NZ_AP014564.1"/>
</dbReference>
<dbReference type="PROSITE" id="PS51257">
    <property type="entry name" value="PROKAR_LIPOPROTEIN"/>
    <property type="match status" value="1"/>
</dbReference>
<proteinExistence type="predicted"/>
<accession>A0A1J1E193</accession>
<dbReference type="OrthoDB" id="727829at2"/>
<keyword evidence="2" id="KW-1185">Reference proteome</keyword>
<dbReference type="AlphaFoldDB" id="A0A1J1E193"/>
<evidence type="ECO:0000313" key="2">
    <source>
        <dbReference type="Proteomes" id="UP000243197"/>
    </source>
</evidence>
<gene>
    <name evidence="1" type="ORF">JBKA6_0704</name>
</gene>
<protein>
    <recommendedName>
        <fullName evidence="3">Pkd domain containing protein</fullName>
    </recommendedName>
</protein>
<dbReference type="Gene3D" id="2.60.40.2340">
    <property type="match status" value="5"/>
</dbReference>
<sequence>MKTFSLAKRVIFSFVLLSVIIFSCEKNNVYQDDLGVCIDSFALLDSENDQKKLGSDIKCDIDHENYTISLIVPISAELRGLKFNITPCEGVSISPASGEETDFEPIVEESTGEETATDAFSEGTIKKPSLQRYKKVFTVTKGDKSQEYTVYIAKESAPKLTEFKISANESKGIKGEVTAVITDDTDTATGKILLKIPYTGTAINLVGLTSVINVPEGYTIDPASGSAISESIEGKEFSLTTALGSKRVYTVEVVKGPYISAFKFPASNSGINADISATNINHDTGKITITVPSGVTLSSLTPTIEVGDNTKPDFTPSAQTDFSQSATTPVEYTVTSSNPSATDFTKAYTVTITRNAEPQIGSFTFTQSNNSSKNLGNDISGTIDHNSGTITVKVPHNANISALTPTITAASTLANTQVYSGDTGQGAIAATSFEDSHDGSVKYSAVGPAGGRKVYSVKVYKEPKISTFKFERNQNSDVTGFPSSITEYSGTVTDNNNITITVANTVNIANLKASITGDNISTSTATIDIAFDSPTGGSTYSKTIIVQNEHLESYTKEYTVTVTKEAAPKLTSLTITANPTNGIAADVQATTITHPNGSTNGAIKLKFPYNVASRSDEIVLTNLSYTNEPIAGCALTPVTPVTESIHGKTFTLTTTLGSTSEYTVTAVKGPYIESFKFESTKNNEKNIASSPITGAIDHENNTIKVTLPATVKKDSGSANTITLTPTIELGGDAPTIVSPNTESSIQFTSDTAVPYTVKGADGMEKIYKVTVTRTPSTIAQITKFTINSDQGNITETISGTANNKGRIVVPVTSVPANSVTPTIEKSDYSNVSPSAAQTFSYENPITYTVTAEDTSITKSYDVYIYDNAKTITDSDTLKVTKSDNTDITPDSTNIDTTTRVITVTVPSGTTGLDSLTLTLTDTSSRLSIEPTEAQDFSDEKEVKYILKESGAVKGHYWVKVVKSS</sequence>
<name>A0A1J1E193_9FLAO</name>
<dbReference type="EMBL" id="AP014564">
    <property type="protein sequence ID" value="BAV94717.1"/>
    <property type="molecule type" value="Genomic_DNA"/>
</dbReference>
<reference evidence="1 2" key="1">
    <citation type="submission" date="2014-03" db="EMBL/GenBank/DDBJ databases">
        <title>complete genome sequence of Flavobacteriaceae bacterium JBKA-6.</title>
        <authorList>
            <person name="Takano T."/>
            <person name="Nakamura Y."/>
            <person name="Takuma S."/>
            <person name="Yasuike M."/>
            <person name="Matsuyama T."/>
            <person name="Sakai T."/>
            <person name="Fujiwara A."/>
            <person name="Kimoto K."/>
            <person name="Fukuda Y."/>
            <person name="Kondo H."/>
            <person name="Hirono I."/>
            <person name="Nakayasu C."/>
        </authorList>
    </citation>
    <scope>NUCLEOTIDE SEQUENCE [LARGE SCALE GENOMIC DNA]</scope>
    <source>
        <strain evidence="1 2">JBKA-6</strain>
    </source>
</reference>
<evidence type="ECO:0000313" key="1">
    <source>
        <dbReference type="EMBL" id="BAV94717.1"/>
    </source>
</evidence>
<organism evidence="1 2">
    <name type="scientific">Ichthyobacterium seriolicida</name>
    <dbReference type="NCBI Taxonomy" id="242600"/>
    <lineage>
        <taxon>Bacteria</taxon>
        <taxon>Pseudomonadati</taxon>
        <taxon>Bacteroidota</taxon>
        <taxon>Flavobacteriia</taxon>
        <taxon>Flavobacteriales</taxon>
        <taxon>Ichthyobacteriaceae</taxon>
        <taxon>Ichthyobacterium</taxon>
    </lineage>
</organism>
<evidence type="ECO:0008006" key="3">
    <source>
        <dbReference type="Google" id="ProtNLM"/>
    </source>
</evidence>